<dbReference type="Gene3D" id="3.40.50.10810">
    <property type="entry name" value="Tandem AAA-ATPase domain"/>
    <property type="match status" value="1"/>
</dbReference>
<organism evidence="5 6">
    <name type="scientific">Aliikangiella maris</name>
    <dbReference type="NCBI Taxonomy" id="3162458"/>
    <lineage>
        <taxon>Bacteria</taxon>
        <taxon>Pseudomonadati</taxon>
        <taxon>Pseudomonadota</taxon>
        <taxon>Gammaproteobacteria</taxon>
        <taxon>Oceanospirillales</taxon>
        <taxon>Pleioneaceae</taxon>
        <taxon>Aliikangiella</taxon>
    </lineage>
</organism>
<evidence type="ECO:0000259" key="4">
    <source>
        <dbReference type="PROSITE" id="PS51194"/>
    </source>
</evidence>
<dbReference type="EMBL" id="JBEVCJ010000047">
    <property type="protein sequence ID" value="MET1257324.1"/>
    <property type="molecule type" value="Genomic_DNA"/>
</dbReference>
<keyword evidence="1 5" id="KW-0378">Hydrolase</keyword>
<accession>A0ABV2BZF9</accession>
<dbReference type="InterPro" id="IPR038718">
    <property type="entry name" value="SNF2-like_sf"/>
</dbReference>
<dbReference type="InterPro" id="IPR001650">
    <property type="entry name" value="Helicase_C-like"/>
</dbReference>
<keyword evidence="2 5" id="KW-0347">Helicase</keyword>
<dbReference type="PROSITE" id="PS51192">
    <property type="entry name" value="HELICASE_ATP_BIND_1"/>
    <property type="match status" value="1"/>
</dbReference>
<dbReference type="CDD" id="cd18793">
    <property type="entry name" value="SF2_C_SNF"/>
    <property type="match status" value="1"/>
</dbReference>
<dbReference type="InterPro" id="IPR049730">
    <property type="entry name" value="SNF2/RAD54-like_C"/>
</dbReference>
<keyword evidence="2 5" id="KW-0067">ATP-binding</keyword>
<dbReference type="Proteomes" id="UP001548189">
    <property type="component" value="Unassembled WGS sequence"/>
</dbReference>
<gene>
    <name evidence="5" type="ORF">ABVT43_19450</name>
</gene>
<protein>
    <submittedName>
        <fullName evidence="5">DEAD/DEAH box helicase</fullName>
        <ecNumber evidence="5">3.6.4.-</ecNumber>
    </submittedName>
</protein>
<dbReference type="PROSITE" id="PS51194">
    <property type="entry name" value="HELICASE_CTER"/>
    <property type="match status" value="1"/>
</dbReference>
<evidence type="ECO:0000313" key="6">
    <source>
        <dbReference type="Proteomes" id="UP001548189"/>
    </source>
</evidence>
<dbReference type="Gene3D" id="3.40.50.300">
    <property type="entry name" value="P-loop containing nucleotide triphosphate hydrolases"/>
    <property type="match status" value="1"/>
</dbReference>
<dbReference type="EC" id="3.6.4.-" evidence="5"/>
<name>A0ABV2BZF9_9GAMM</name>
<dbReference type="SMART" id="SM00490">
    <property type="entry name" value="HELICc"/>
    <property type="match status" value="1"/>
</dbReference>
<sequence>MSFLAQLRQPQSDVDGIKLCYLFKFDPIKKHFNLLLSLAELKNNQLVELVGPYIIQPSHLKNLPSFIQANDHQILNYIIKHHSITEGCQQQSGEITVPLARAVLIQMLATNRCFWLNTEQQWQPIETSPSIKIELEWQINGIGDYQLKWIVSRTTTNKLLHKLHCYTFQYNQDAVLIFNVEKKSWALPQIEYTDEVLNFLDTKKRQIPLVNLAGYLTQYESYLIQHHVPLPKAVPIIENESLCTPVLKVSNFKQATQYSAIQEGGLLTCGFRYQNENFAIEVAADTSSSAIQYWDGKQLVQWQRDLRLEQQWLNQLESYLYQPDNQLNQQENRLNQFNKLPHSLARWYCVSSQSWYKFFTHHQQKLVSAGFQIHIASEFKFHFVQADNWQVELTPDKNKDLSISFTATIKNEKILLNELLQQLQAFNQQQYDQHAALTLADGRLLLFSADKLTSLLDELGDLFSQQGKLILPHSQFYRLQQIEKGLPEQTQWSGSIESLELARSLYQQPAFLEQISSSVNATLRSYQWLGVCWLQHLKRHQINGLLADDMGLGKTLQTIAHLSVEFTQNPLNNPALIVAPKSLLHNWASEINRFAPHLKYKIVQGSQRKKNWSSLNNYQILITSYQLANIDSMDWQQHALSWIILDEAQQIKNYRTQISQSLRQISSEYRLCLSGTPVENHLGELWSILDFLMPGCLGKLKAFKQHFQKPIESDADENKMQLLKQRIAPFMLRRTKQQVADDLPEKTEIYQSIILSDEQMMFYQQQKDRQQTHLQEQMLASENDGQKQILLLTALLKLRQACCDPALLDEMQITSAKRQHCLQMVEELVAEKRKILIFSQFTQMLDLLASDLKDKKISHLILTGKTQHRQQLVDKFQQGNTSVFLISLKAGGVGLNLTQADTVIHYDPWWNSAAEQQASDRAHRIGQKNPVFVYKLIAQDTIEEKIALLQQHKAQLSQHINHQAQLSGEKFALKLEDLMTLWQQEIE</sequence>
<dbReference type="InterPro" id="IPR027417">
    <property type="entry name" value="P-loop_NTPase"/>
</dbReference>
<dbReference type="SUPFAM" id="SSF52540">
    <property type="entry name" value="P-loop containing nucleoside triphosphate hydrolases"/>
    <property type="match status" value="2"/>
</dbReference>
<keyword evidence="2 5" id="KW-0547">Nucleotide-binding</keyword>
<dbReference type="SMART" id="SM00487">
    <property type="entry name" value="DEXDc"/>
    <property type="match status" value="1"/>
</dbReference>
<dbReference type="InterPro" id="IPR014001">
    <property type="entry name" value="Helicase_ATP-bd"/>
</dbReference>
<proteinExistence type="predicted"/>
<evidence type="ECO:0000256" key="2">
    <source>
        <dbReference type="ARBA" id="ARBA00022806"/>
    </source>
</evidence>
<dbReference type="PANTHER" id="PTHR10799">
    <property type="entry name" value="SNF2/RAD54 HELICASE FAMILY"/>
    <property type="match status" value="1"/>
</dbReference>
<evidence type="ECO:0000256" key="1">
    <source>
        <dbReference type="ARBA" id="ARBA00022801"/>
    </source>
</evidence>
<feature type="domain" description="Helicase C-terminal" evidence="4">
    <location>
        <begin position="824"/>
        <end position="979"/>
    </location>
</feature>
<dbReference type="GO" id="GO:0016787">
    <property type="term" value="F:hydrolase activity"/>
    <property type="evidence" value="ECO:0007669"/>
    <property type="project" value="UniProtKB-KW"/>
</dbReference>
<dbReference type="Pfam" id="PF00176">
    <property type="entry name" value="SNF2-rel_dom"/>
    <property type="match status" value="1"/>
</dbReference>
<comment type="caution">
    <text evidence="5">The sequence shown here is derived from an EMBL/GenBank/DDBJ whole genome shotgun (WGS) entry which is preliminary data.</text>
</comment>
<dbReference type="InterPro" id="IPR000330">
    <property type="entry name" value="SNF2_N"/>
</dbReference>
<dbReference type="Pfam" id="PF00271">
    <property type="entry name" value="Helicase_C"/>
    <property type="match status" value="1"/>
</dbReference>
<keyword evidence="6" id="KW-1185">Reference proteome</keyword>
<evidence type="ECO:0000259" key="3">
    <source>
        <dbReference type="PROSITE" id="PS51192"/>
    </source>
</evidence>
<dbReference type="GO" id="GO:0004386">
    <property type="term" value="F:helicase activity"/>
    <property type="evidence" value="ECO:0007669"/>
    <property type="project" value="UniProtKB-KW"/>
</dbReference>
<feature type="domain" description="Helicase ATP-binding" evidence="3">
    <location>
        <begin position="535"/>
        <end position="695"/>
    </location>
</feature>
<evidence type="ECO:0000313" key="5">
    <source>
        <dbReference type="EMBL" id="MET1257324.1"/>
    </source>
</evidence>
<dbReference type="RefSeq" id="WP_353897908.1">
    <property type="nucleotide sequence ID" value="NZ_JBEVCJ010000047.1"/>
</dbReference>
<reference evidence="5 6" key="1">
    <citation type="submission" date="2024-06" db="EMBL/GenBank/DDBJ databases">
        <authorList>
            <person name="Li F."/>
        </authorList>
    </citation>
    <scope>NUCLEOTIDE SEQUENCE [LARGE SCALE GENOMIC DNA]</scope>
    <source>
        <strain evidence="5 6">GXAS 311</strain>
    </source>
</reference>